<evidence type="ECO:0000313" key="3">
    <source>
        <dbReference type="Proteomes" id="UP001333102"/>
    </source>
</evidence>
<dbReference type="Pfam" id="PF00480">
    <property type="entry name" value="ROK"/>
    <property type="match status" value="1"/>
</dbReference>
<dbReference type="Gene3D" id="3.30.420.40">
    <property type="match status" value="2"/>
</dbReference>
<dbReference type="EMBL" id="CP141614">
    <property type="protein sequence ID" value="WRP13916.1"/>
    <property type="molecule type" value="Genomic_DNA"/>
</dbReference>
<dbReference type="PANTHER" id="PTHR18964:SF149">
    <property type="entry name" value="BIFUNCTIONAL UDP-N-ACETYLGLUCOSAMINE 2-EPIMERASE_N-ACETYLMANNOSAMINE KINASE"/>
    <property type="match status" value="1"/>
</dbReference>
<reference evidence="3" key="1">
    <citation type="submission" date="2023-12" db="EMBL/GenBank/DDBJ databases">
        <title>Novel isolates from deep terrestrial aquifers shed light on the physiology and ecology of the class Limnochordia.</title>
        <authorList>
            <person name="Karnachuk O.V."/>
            <person name="Lukina A.P."/>
            <person name="Avakyan M.R."/>
            <person name="Kadnikov V."/>
            <person name="Begmatov S."/>
            <person name="Beletsky A.V."/>
            <person name="Mardanov A.V."/>
            <person name="Ravin N.V."/>
        </authorList>
    </citation>
    <scope>NUCLEOTIDE SEQUENCE [LARGE SCALE GENOMIC DNA]</scope>
    <source>
        <strain evidence="3">LN</strain>
    </source>
</reference>
<dbReference type="InterPro" id="IPR049874">
    <property type="entry name" value="ROK_cs"/>
</dbReference>
<keyword evidence="3" id="KW-1185">Reference proteome</keyword>
<organism evidence="2 3">
    <name type="scientific">Geochorda subterranea</name>
    <dbReference type="NCBI Taxonomy" id="3109564"/>
    <lineage>
        <taxon>Bacteria</taxon>
        <taxon>Bacillati</taxon>
        <taxon>Bacillota</taxon>
        <taxon>Limnochordia</taxon>
        <taxon>Limnochordales</taxon>
        <taxon>Geochordaceae</taxon>
        <taxon>Geochorda</taxon>
    </lineage>
</organism>
<protein>
    <submittedName>
        <fullName evidence="2">ROK family protein</fullName>
    </submittedName>
</protein>
<name>A0ABZ1BM84_9FIRM</name>
<evidence type="ECO:0000256" key="1">
    <source>
        <dbReference type="ARBA" id="ARBA00006479"/>
    </source>
</evidence>
<dbReference type="PANTHER" id="PTHR18964">
    <property type="entry name" value="ROK (REPRESSOR, ORF, KINASE) FAMILY"/>
    <property type="match status" value="1"/>
</dbReference>
<dbReference type="SUPFAM" id="SSF53067">
    <property type="entry name" value="Actin-like ATPase domain"/>
    <property type="match status" value="1"/>
</dbReference>
<dbReference type="InterPro" id="IPR000600">
    <property type="entry name" value="ROK"/>
</dbReference>
<dbReference type="RefSeq" id="WP_324668179.1">
    <property type="nucleotide sequence ID" value="NZ_CP141614.1"/>
</dbReference>
<gene>
    <name evidence="2" type="ORF">VLY81_10825</name>
</gene>
<dbReference type="PROSITE" id="PS01125">
    <property type="entry name" value="ROK"/>
    <property type="match status" value="1"/>
</dbReference>
<dbReference type="Proteomes" id="UP001333102">
    <property type="component" value="Chromosome"/>
</dbReference>
<comment type="similarity">
    <text evidence="1">Belongs to the ROK (NagC/XylR) family.</text>
</comment>
<dbReference type="InterPro" id="IPR043129">
    <property type="entry name" value="ATPase_NBD"/>
</dbReference>
<sequence>MARLVAGIDLGGTKIATGLVDETGRVLERAVHPTRPEEGPAAVIARMIGSLEEVCGRRGLDLAALEAVAVACPGPLDPLRGVVVEAPNLRWREVDVVEPIREATGVPVYLENDANAAALGEWWAGAGQGTRHLIYVTVSTGIGGGIVIDGRIYGGAHWAAGEIGHTVAVVEDGPLCGCGRRGCLEAMASGTAIARRAVEALQAAGWREGDVPGESDARPGRR</sequence>
<evidence type="ECO:0000313" key="2">
    <source>
        <dbReference type="EMBL" id="WRP13916.1"/>
    </source>
</evidence>
<accession>A0ABZ1BM84</accession>
<proteinExistence type="inferred from homology"/>